<protein>
    <submittedName>
        <fullName evidence="2">Putative regulatory protein, FmdB family</fullName>
    </submittedName>
</protein>
<sequence>MPIYEFKCSKCEEFFEVIVMGSNDNDIINCPKCESEEFERVISKTNFAMASPSAGQSKGVQTQERQCSSGSCKTYTVPGESR</sequence>
<organism evidence="2 3">
    <name type="scientific">Desulfobacula phenolica</name>
    <dbReference type="NCBI Taxonomy" id="90732"/>
    <lineage>
        <taxon>Bacteria</taxon>
        <taxon>Pseudomonadati</taxon>
        <taxon>Thermodesulfobacteriota</taxon>
        <taxon>Desulfobacteria</taxon>
        <taxon>Desulfobacterales</taxon>
        <taxon>Desulfobacteraceae</taxon>
        <taxon>Desulfobacula</taxon>
    </lineage>
</organism>
<dbReference type="SMART" id="SM00834">
    <property type="entry name" value="CxxC_CXXC_SSSS"/>
    <property type="match status" value="1"/>
</dbReference>
<feature type="domain" description="Putative regulatory protein FmdB zinc ribbon" evidence="1">
    <location>
        <begin position="1"/>
        <end position="43"/>
    </location>
</feature>
<dbReference type="PANTHER" id="PTHR34404">
    <property type="entry name" value="REGULATORY PROTEIN, FMDB FAMILY"/>
    <property type="match status" value="1"/>
</dbReference>
<dbReference type="Pfam" id="PF09723">
    <property type="entry name" value="Zn_ribbon_8"/>
    <property type="match status" value="1"/>
</dbReference>
<dbReference type="RefSeq" id="WP_092236027.1">
    <property type="nucleotide sequence ID" value="NZ_FNLL01000009.1"/>
</dbReference>
<dbReference type="InterPro" id="IPR013429">
    <property type="entry name" value="Regulatory_FmdB_Zinc_ribbon"/>
</dbReference>
<name>A0A1H2ITN4_9BACT</name>
<dbReference type="EMBL" id="FNLL01000009">
    <property type="protein sequence ID" value="SDU47371.1"/>
    <property type="molecule type" value="Genomic_DNA"/>
</dbReference>
<dbReference type="NCBIfam" id="TIGR02605">
    <property type="entry name" value="CxxC_CxxC_SSSS"/>
    <property type="match status" value="1"/>
</dbReference>
<gene>
    <name evidence="2" type="ORF">SAMN04487931_109160</name>
</gene>
<reference evidence="3" key="1">
    <citation type="submission" date="2016-10" db="EMBL/GenBank/DDBJ databases">
        <authorList>
            <person name="Varghese N."/>
            <person name="Submissions S."/>
        </authorList>
    </citation>
    <scope>NUCLEOTIDE SEQUENCE [LARGE SCALE GENOMIC DNA]</scope>
    <source>
        <strain evidence="3">DSM 3384</strain>
    </source>
</reference>
<evidence type="ECO:0000313" key="3">
    <source>
        <dbReference type="Proteomes" id="UP000199608"/>
    </source>
</evidence>
<proteinExistence type="predicted"/>
<dbReference type="AlphaFoldDB" id="A0A1H2ITN4"/>
<evidence type="ECO:0000259" key="1">
    <source>
        <dbReference type="SMART" id="SM00834"/>
    </source>
</evidence>
<evidence type="ECO:0000313" key="2">
    <source>
        <dbReference type="EMBL" id="SDU47371.1"/>
    </source>
</evidence>
<dbReference type="Proteomes" id="UP000199608">
    <property type="component" value="Unassembled WGS sequence"/>
</dbReference>
<dbReference type="PANTHER" id="PTHR34404:SF2">
    <property type="entry name" value="CONSERVED SERINE RICH PROTEIN"/>
    <property type="match status" value="1"/>
</dbReference>
<accession>A0A1H2ITN4</accession>
<keyword evidence="3" id="KW-1185">Reference proteome</keyword>